<reference evidence="1 2" key="1">
    <citation type="submission" date="2017-03" db="EMBL/GenBank/DDBJ databases">
        <authorList>
            <person name="Safronova V.I."/>
            <person name="Sazanova A.L."/>
            <person name="Chirak E.R."/>
        </authorList>
    </citation>
    <scope>NUCLEOTIDE SEQUENCE [LARGE SCALE GENOMIC DNA]</scope>
    <source>
        <strain evidence="1 2">Opo-242</strain>
    </source>
</reference>
<name>A0A4Q1V8Z2_9HYPH</name>
<comment type="caution">
    <text evidence="1">The sequence shown here is derived from an EMBL/GenBank/DDBJ whole genome shotgun (WGS) entry which is preliminary data.</text>
</comment>
<proteinExistence type="predicted"/>
<organism evidence="1 2">
    <name type="scientific">Mesorhizobium erdmanii</name>
    <dbReference type="NCBI Taxonomy" id="1777866"/>
    <lineage>
        <taxon>Bacteria</taxon>
        <taxon>Pseudomonadati</taxon>
        <taxon>Pseudomonadota</taxon>
        <taxon>Alphaproteobacteria</taxon>
        <taxon>Hyphomicrobiales</taxon>
        <taxon>Phyllobacteriaceae</taxon>
        <taxon>Mesorhizobium</taxon>
    </lineage>
</organism>
<evidence type="ECO:0000313" key="2">
    <source>
        <dbReference type="Proteomes" id="UP000290444"/>
    </source>
</evidence>
<dbReference type="Proteomes" id="UP000290444">
    <property type="component" value="Unassembled WGS sequence"/>
</dbReference>
<gene>
    <name evidence="1" type="ORF">B5V01_11015</name>
</gene>
<evidence type="ECO:0000313" key="1">
    <source>
        <dbReference type="EMBL" id="RXT47126.1"/>
    </source>
</evidence>
<dbReference type="AlphaFoldDB" id="A0A4Q1V8Z2"/>
<dbReference type="EMBL" id="MZXX01000014">
    <property type="protein sequence ID" value="RXT47126.1"/>
    <property type="molecule type" value="Genomic_DNA"/>
</dbReference>
<accession>A0A4Q1V8Z2</accession>
<protein>
    <submittedName>
        <fullName evidence="1">Uncharacterized protein</fullName>
    </submittedName>
</protein>
<sequence>MSVANRARHRRDIFSRQIVGRVEHPDNTTVDALLMEAGFDVATHRVHGAVERKRAYTTGCADLRAGVAHWKTISIGVRLFP</sequence>